<dbReference type="GO" id="GO:0003677">
    <property type="term" value="F:DNA binding"/>
    <property type="evidence" value="ECO:0007669"/>
    <property type="project" value="UniProtKB-KW"/>
</dbReference>
<dbReference type="PANTHER" id="PTHR44846">
    <property type="entry name" value="MANNOSYL-D-GLYCERATE TRANSPORT/METABOLISM SYSTEM REPRESSOR MNGR-RELATED"/>
    <property type="match status" value="1"/>
</dbReference>
<dbReference type="InterPro" id="IPR036390">
    <property type="entry name" value="WH_DNA-bd_sf"/>
</dbReference>
<evidence type="ECO:0000259" key="4">
    <source>
        <dbReference type="PROSITE" id="PS50949"/>
    </source>
</evidence>
<dbReference type="Gene3D" id="3.40.1410.10">
    <property type="entry name" value="Chorismate lyase-like"/>
    <property type="match status" value="1"/>
</dbReference>
<dbReference type="RefSeq" id="WP_136891359.1">
    <property type="nucleotide sequence ID" value="NZ_CP034413.3"/>
</dbReference>
<dbReference type="InterPro" id="IPR036388">
    <property type="entry name" value="WH-like_DNA-bd_sf"/>
</dbReference>
<dbReference type="Gene3D" id="1.10.10.10">
    <property type="entry name" value="Winged helix-like DNA-binding domain superfamily/Winged helix DNA-binding domain"/>
    <property type="match status" value="1"/>
</dbReference>
<reference evidence="6" key="1">
    <citation type="submission" date="2018-12" db="EMBL/GenBank/DDBJ databases">
        <title>Dusodibacter welbiota gen. nov., sp. nov., isolated from human faeces and emended description of the Oscillibacter genus.</title>
        <authorList>
            <person name="Le Roy T."/>
            <person name="Van der Smissen P."/>
            <person name="Delzenne N."/>
            <person name="Muccioli G."/>
            <person name="Collet J.F."/>
            <person name="Cani P.D."/>
        </authorList>
    </citation>
    <scope>NUCLEOTIDE SEQUENCE [LARGE SCALE GENOMIC DNA]</scope>
    <source>
        <strain evidence="6">J115</strain>
    </source>
</reference>
<dbReference type="GO" id="GO:0003700">
    <property type="term" value="F:DNA-binding transcription factor activity"/>
    <property type="evidence" value="ECO:0007669"/>
    <property type="project" value="InterPro"/>
</dbReference>
<dbReference type="InterPro" id="IPR028978">
    <property type="entry name" value="Chorismate_lyase_/UTRA_dom_sf"/>
</dbReference>
<accession>A0A4D7APW8</accession>
<dbReference type="GO" id="GO:0045892">
    <property type="term" value="P:negative regulation of DNA-templated transcription"/>
    <property type="evidence" value="ECO:0007669"/>
    <property type="project" value="TreeGrafter"/>
</dbReference>
<evidence type="ECO:0000256" key="1">
    <source>
        <dbReference type="ARBA" id="ARBA00023015"/>
    </source>
</evidence>
<dbReference type="Pfam" id="PF00392">
    <property type="entry name" value="GntR"/>
    <property type="match status" value="1"/>
</dbReference>
<keyword evidence="3" id="KW-0804">Transcription</keyword>
<keyword evidence="6" id="KW-1185">Reference proteome</keyword>
<protein>
    <submittedName>
        <fullName evidence="5">GntR family transcriptional regulator</fullName>
    </submittedName>
</protein>
<dbReference type="Pfam" id="PF07702">
    <property type="entry name" value="UTRA"/>
    <property type="match status" value="1"/>
</dbReference>
<dbReference type="KEGG" id="obj:EIO64_11175"/>
<feature type="domain" description="HTH gntR-type" evidence="4">
    <location>
        <begin position="6"/>
        <end position="74"/>
    </location>
</feature>
<dbReference type="EMBL" id="CP034413">
    <property type="protein sequence ID" value="QCI59708.1"/>
    <property type="molecule type" value="Genomic_DNA"/>
</dbReference>
<dbReference type="Proteomes" id="UP000298642">
    <property type="component" value="Chromosome"/>
</dbReference>
<dbReference type="InterPro" id="IPR011663">
    <property type="entry name" value="UTRA"/>
</dbReference>
<organism evidence="5 6">
    <name type="scientific">Dysosmobacter welbionis</name>
    <dbReference type="NCBI Taxonomy" id="2093857"/>
    <lineage>
        <taxon>Bacteria</taxon>
        <taxon>Bacillati</taxon>
        <taxon>Bacillota</taxon>
        <taxon>Clostridia</taxon>
        <taxon>Eubacteriales</taxon>
        <taxon>Oscillospiraceae</taxon>
        <taxon>Dysosmobacter</taxon>
    </lineage>
</organism>
<evidence type="ECO:0000256" key="3">
    <source>
        <dbReference type="ARBA" id="ARBA00023163"/>
    </source>
</evidence>
<evidence type="ECO:0000256" key="2">
    <source>
        <dbReference type="ARBA" id="ARBA00023125"/>
    </source>
</evidence>
<dbReference type="CDD" id="cd07377">
    <property type="entry name" value="WHTH_GntR"/>
    <property type="match status" value="1"/>
</dbReference>
<keyword evidence="2" id="KW-0238">DNA-binding</keyword>
<proteinExistence type="predicted"/>
<name>A0A4D7APW8_9FIRM</name>
<gene>
    <name evidence="5" type="ORF">EIO64_11175</name>
</gene>
<dbReference type="PANTHER" id="PTHR44846:SF1">
    <property type="entry name" value="MANNOSYL-D-GLYCERATE TRANSPORT_METABOLISM SYSTEM REPRESSOR MNGR-RELATED"/>
    <property type="match status" value="1"/>
</dbReference>
<dbReference type="SMART" id="SM00345">
    <property type="entry name" value="HTH_GNTR"/>
    <property type="match status" value="1"/>
</dbReference>
<evidence type="ECO:0000313" key="5">
    <source>
        <dbReference type="EMBL" id="QCI59708.1"/>
    </source>
</evidence>
<dbReference type="InterPro" id="IPR000524">
    <property type="entry name" value="Tscrpt_reg_HTH_GntR"/>
</dbReference>
<dbReference type="SMART" id="SM00866">
    <property type="entry name" value="UTRA"/>
    <property type="match status" value="1"/>
</dbReference>
<dbReference type="SUPFAM" id="SSF64288">
    <property type="entry name" value="Chorismate lyase-like"/>
    <property type="match status" value="1"/>
</dbReference>
<sequence>MNTHEVPLRERVRAQLLELISEMDLTVNTRLLSEGQLAAKFQVSRSTIRTVLSDLEVEGKVIRRQGSGTYVNSQAIQVNTTLYPRIDLREIVARNGYSARSEVLSVRQIPAGRQSLLFNCGPTHQLQEIRSLYYADEFPCMYCIDCIRDGRITEDQWRTPELATQSIYEFLKEAGNIHVKWDMMRLRATTSGEVPELAVYFEVPVGKIRPFILLEITNYDDKNNPVLCGNIYVDTERIKLNLVRDLGQLS</sequence>
<dbReference type="SUPFAM" id="SSF46785">
    <property type="entry name" value="Winged helix' DNA-binding domain"/>
    <property type="match status" value="1"/>
</dbReference>
<keyword evidence="1" id="KW-0805">Transcription regulation</keyword>
<dbReference type="InterPro" id="IPR050679">
    <property type="entry name" value="Bact_HTH_transcr_reg"/>
</dbReference>
<evidence type="ECO:0000313" key="6">
    <source>
        <dbReference type="Proteomes" id="UP000298642"/>
    </source>
</evidence>
<dbReference type="PRINTS" id="PR00035">
    <property type="entry name" value="HTHGNTR"/>
</dbReference>
<dbReference type="AlphaFoldDB" id="A0A4D7APW8"/>
<dbReference type="PROSITE" id="PS50949">
    <property type="entry name" value="HTH_GNTR"/>
    <property type="match status" value="1"/>
</dbReference>